<protein>
    <submittedName>
        <fullName evidence="2">Uncharacterized protein</fullName>
    </submittedName>
</protein>
<dbReference type="AlphaFoldDB" id="A0A8X8AXF9"/>
<sequence length="81" mass="9034">MTTVDPPDLPGSSRRIRDDRDTRNTILNQDEAVVAKERENQNGSEKKDGYVMDQMEDADAVDSMKQGESMVDNGEGSMKQV</sequence>
<gene>
    <name evidence="2" type="ORF">Bca52824_018447</name>
</gene>
<organism evidence="2 3">
    <name type="scientific">Brassica carinata</name>
    <name type="common">Ethiopian mustard</name>
    <name type="synonym">Abyssinian cabbage</name>
    <dbReference type="NCBI Taxonomy" id="52824"/>
    <lineage>
        <taxon>Eukaryota</taxon>
        <taxon>Viridiplantae</taxon>
        <taxon>Streptophyta</taxon>
        <taxon>Embryophyta</taxon>
        <taxon>Tracheophyta</taxon>
        <taxon>Spermatophyta</taxon>
        <taxon>Magnoliopsida</taxon>
        <taxon>eudicotyledons</taxon>
        <taxon>Gunneridae</taxon>
        <taxon>Pentapetalae</taxon>
        <taxon>rosids</taxon>
        <taxon>malvids</taxon>
        <taxon>Brassicales</taxon>
        <taxon>Brassicaceae</taxon>
        <taxon>Brassiceae</taxon>
        <taxon>Brassica</taxon>
    </lineage>
</organism>
<name>A0A8X8AXF9_BRACI</name>
<keyword evidence="3" id="KW-1185">Reference proteome</keyword>
<evidence type="ECO:0000313" key="3">
    <source>
        <dbReference type="Proteomes" id="UP000886595"/>
    </source>
</evidence>
<reference evidence="2 3" key="1">
    <citation type="submission" date="2020-02" db="EMBL/GenBank/DDBJ databases">
        <authorList>
            <person name="Ma Q."/>
            <person name="Huang Y."/>
            <person name="Song X."/>
            <person name="Pei D."/>
        </authorList>
    </citation>
    <scope>NUCLEOTIDE SEQUENCE [LARGE SCALE GENOMIC DNA]</scope>
    <source>
        <strain evidence="2">Sxm20200214</strain>
        <tissue evidence="2">Leaf</tissue>
    </source>
</reference>
<feature type="compositionally biased region" description="Basic and acidic residues" evidence="1">
    <location>
        <begin position="33"/>
        <end position="50"/>
    </location>
</feature>
<evidence type="ECO:0000313" key="2">
    <source>
        <dbReference type="EMBL" id="KAG2315325.1"/>
    </source>
</evidence>
<dbReference type="Proteomes" id="UP000886595">
    <property type="component" value="Unassembled WGS sequence"/>
</dbReference>
<dbReference type="EMBL" id="JAAMPC010000004">
    <property type="protein sequence ID" value="KAG2315325.1"/>
    <property type="molecule type" value="Genomic_DNA"/>
</dbReference>
<proteinExistence type="predicted"/>
<feature type="region of interest" description="Disordered" evidence="1">
    <location>
        <begin position="1"/>
        <end position="81"/>
    </location>
</feature>
<comment type="caution">
    <text evidence="2">The sequence shown here is derived from an EMBL/GenBank/DDBJ whole genome shotgun (WGS) entry which is preliminary data.</text>
</comment>
<accession>A0A8X8AXF9</accession>
<evidence type="ECO:0000256" key="1">
    <source>
        <dbReference type="SAM" id="MobiDB-lite"/>
    </source>
</evidence>